<evidence type="ECO:0000313" key="2">
    <source>
        <dbReference type="EMBL" id="GGC34569.1"/>
    </source>
</evidence>
<name>A0ABQ1M3R2_9PROT</name>
<evidence type="ECO:0000256" key="1">
    <source>
        <dbReference type="SAM" id="MobiDB-lite"/>
    </source>
</evidence>
<organism evidence="2 3">
    <name type="scientific">Asaia siamensis</name>
    <dbReference type="NCBI Taxonomy" id="110479"/>
    <lineage>
        <taxon>Bacteria</taxon>
        <taxon>Pseudomonadati</taxon>
        <taxon>Pseudomonadota</taxon>
        <taxon>Alphaproteobacteria</taxon>
        <taxon>Acetobacterales</taxon>
        <taxon>Acetobacteraceae</taxon>
        <taxon>Asaia</taxon>
    </lineage>
</organism>
<evidence type="ECO:0000313" key="3">
    <source>
        <dbReference type="Proteomes" id="UP000637769"/>
    </source>
</evidence>
<dbReference type="EMBL" id="BMCH01000005">
    <property type="protein sequence ID" value="GGC34569.1"/>
    <property type="molecule type" value="Genomic_DNA"/>
</dbReference>
<proteinExistence type="predicted"/>
<dbReference type="RefSeq" id="WP_188426655.1">
    <property type="nucleotide sequence ID" value="NZ_BMCH01000005.1"/>
</dbReference>
<feature type="region of interest" description="Disordered" evidence="1">
    <location>
        <begin position="25"/>
        <end position="51"/>
    </location>
</feature>
<comment type="caution">
    <text evidence="2">The sequence shown here is derived from an EMBL/GenBank/DDBJ whole genome shotgun (WGS) entry which is preliminary data.</text>
</comment>
<sequence>MRIAKERGRRAATGEALARALAALNGAAPLRQPPKAMPGTDERDESGALPAGHPVTWLALWEEREPPSYFDAMRATSRL</sequence>
<dbReference type="Proteomes" id="UP000637769">
    <property type="component" value="Unassembled WGS sequence"/>
</dbReference>
<protein>
    <submittedName>
        <fullName evidence="2">Uncharacterized protein</fullName>
    </submittedName>
</protein>
<gene>
    <name evidence="2" type="ORF">GCM10007207_20150</name>
</gene>
<reference evidence="3" key="1">
    <citation type="journal article" date="2019" name="Int. J. Syst. Evol. Microbiol.">
        <title>The Global Catalogue of Microorganisms (GCM) 10K type strain sequencing project: providing services to taxonomists for standard genome sequencing and annotation.</title>
        <authorList>
            <consortium name="The Broad Institute Genomics Platform"/>
            <consortium name="The Broad Institute Genome Sequencing Center for Infectious Disease"/>
            <person name="Wu L."/>
            <person name="Ma J."/>
        </authorList>
    </citation>
    <scope>NUCLEOTIDE SEQUENCE [LARGE SCALE GENOMIC DNA]</scope>
    <source>
        <strain evidence="3">CCM 7132</strain>
    </source>
</reference>
<accession>A0ABQ1M3R2</accession>
<keyword evidence="3" id="KW-1185">Reference proteome</keyword>